<evidence type="ECO:0000256" key="2">
    <source>
        <dbReference type="ARBA" id="ARBA00022448"/>
    </source>
</evidence>
<keyword evidence="4 8" id="KW-0812">Transmembrane</keyword>
<evidence type="ECO:0000256" key="3">
    <source>
        <dbReference type="ARBA" id="ARBA00022452"/>
    </source>
</evidence>
<evidence type="ECO:0000256" key="4">
    <source>
        <dbReference type="ARBA" id="ARBA00022692"/>
    </source>
</evidence>
<name>A0A1S1YTQ3_FLAPC</name>
<evidence type="ECO:0000256" key="1">
    <source>
        <dbReference type="ARBA" id="ARBA00004571"/>
    </source>
</evidence>
<dbReference type="InterPro" id="IPR036942">
    <property type="entry name" value="Beta-barrel_TonB_sf"/>
</dbReference>
<proteinExistence type="inferred from homology"/>
<sequence length="660" mass="74959">MQNVFLIMVLLFLGSTFSINSMAQDTLKTMYLGEVLIQSDTISNNDYQLTIDQLMSQQADLNVVKRGGFAWEPIINGYTDGQITVSVDGMRVFYACTDKMDPATSYLEPINLSTFKIAKSSEAQRYGTSIGGTLQAEMKYPTLNKGTSAGIQSYYSSNTNGYDGNVFVEQSSEKFGFRYSGALRKHGIYTDGHGQEVEFTQFQKQNHTLTTVYKPNHQHELTGLFMFDEGKDIGYPALPMDVSSATAYMGNIGYKNHVSDRTFELLQAKVYFNSIEHIMDDTKRENVAMHMDMPGKSTTFGAWFQADRNTALHHQEIRVEGFSNLLFADMRMYSPIGGQDMYLMTWGDIHRYNASAFILDQWQLDPRLTWTNSLRMEYNSTNLTSDFARKQFETLNSYIDGAKSHLTGNFSSSFHYQLNDAWSSDFGVGFTHRAPTASEMYGYYLFNARDRFDYVGNPDIDTEKAFEFNFNIGYEKEGWKFVFNARKVFLDDYIVGVIQEDLDASTPGALGVKKYENVGKANTSHLSMLLGKEISNWLYYQINFRMDNGFIDALHSPPAYMSPLTIDQRVAFNIKKIQVGINYKYCDGMSTPADVLGEQKTSAYHLFDLNVDYGISLRKGILNLSAKAENIFDTYYIDPFAWNNIPNIGRNFKVGVGYSF</sequence>
<dbReference type="Pfam" id="PF00593">
    <property type="entry name" value="TonB_dep_Rec_b-barrel"/>
    <property type="match status" value="1"/>
</dbReference>
<dbReference type="OrthoDB" id="9764669at2"/>
<evidence type="ECO:0000259" key="10">
    <source>
        <dbReference type="Pfam" id="PF00593"/>
    </source>
</evidence>
<evidence type="ECO:0000256" key="5">
    <source>
        <dbReference type="ARBA" id="ARBA00023077"/>
    </source>
</evidence>
<comment type="caution">
    <text evidence="11">The sequence shown here is derived from an EMBL/GenBank/DDBJ whole genome shotgun (WGS) entry which is preliminary data.</text>
</comment>
<comment type="similarity">
    <text evidence="8">Belongs to the TonB-dependent receptor family.</text>
</comment>
<evidence type="ECO:0000313" key="12">
    <source>
        <dbReference type="Proteomes" id="UP000179797"/>
    </source>
</evidence>
<comment type="subcellular location">
    <subcellularLocation>
        <location evidence="1 8">Cell outer membrane</location>
        <topology evidence="1 8">Multi-pass membrane protein</topology>
    </subcellularLocation>
</comment>
<keyword evidence="6 8" id="KW-0472">Membrane</keyword>
<dbReference type="SUPFAM" id="SSF56935">
    <property type="entry name" value="Porins"/>
    <property type="match status" value="1"/>
</dbReference>
<dbReference type="RefSeq" id="WP_044220524.1">
    <property type="nucleotide sequence ID" value="NZ_JRYR02000002.1"/>
</dbReference>
<protein>
    <recommendedName>
        <fullName evidence="10">TonB-dependent receptor-like beta-barrel domain-containing protein</fullName>
    </recommendedName>
</protein>
<keyword evidence="12" id="KW-1185">Reference proteome</keyword>
<dbReference type="AlphaFoldDB" id="A0A1S1YTQ3"/>
<keyword evidence="3 8" id="KW-1134">Transmembrane beta strand</keyword>
<keyword evidence="9" id="KW-0732">Signal</keyword>
<dbReference type="GO" id="GO:0015344">
    <property type="term" value="F:siderophore uptake transmembrane transporter activity"/>
    <property type="evidence" value="ECO:0007669"/>
    <property type="project" value="TreeGrafter"/>
</dbReference>
<dbReference type="GO" id="GO:0009279">
    <property type="term" value="C:cell outer membrane"/>
    <property type="evidence" value="ECO:0007669"/>
    <property type="project" value="UniProtKB-SubCell"/>
</dbReference>
<dbReference type="Gene3D" id="2.40.170.20">
    <property type="entry name" value="TonB-dependent receptor, beta-barrel domain"/>
    <property type="match status" value="1"/>
</dbReference>
<keyword evidence="7 8" id="KW-0998">Cell outer membrane</keyword>
<keyword evidence="2 8" id="KW-0813">Transport</keyword>
<dbReference type="InterPro" id="IPR039426">
    <property type="entry name" value="TonB-dep_rcpt-like"/>
</dbReference>
<dbReference type="InterPro" id="IPR010917">
    <property type="entry name" value="TonB_rcpt_CS"/>
</dbReference>
<keyword evidence="5" id="KW-0798">TonB box</keyword>
<evidence type="ECO:0000256" key="8">
    <source>
        <dbReference type="PROSITE-ProRule" id="PRU01360"/>
    </source>
</evidence>
<dbReference type="PROSITE" id="PS52016">
    <property type="entry name" value="TONB_DEPENDENT_REC_3"/>
    <property type="match status" value="1"/>
</dbReference>
<dbReference type="GO" id="GO:0044718">
    <property type="term" value="P:siderophore transmembrane transport"/>
    <property type="evidence" value="ECO:0007669"/>
    <property type="project" value="TreeGrafter"/>
</dbReference>
<evidence type="ECO:0000256" key="7">
    <source>
        <dbReference type="ARBA" id="ARBA00023237"/>
    </source>
</evidence>
<dbReference type="PANTHER" id="PTHR30069">
    <property type="entry name" value="TONB-DEPENDENT OUTER MEMBRANE RECEPTOR"/>
    <property type="match status" value="1"/>
</dbReference>
<dbReference type="PROSITE" id="PS01156">
    <property type="entry name" value="TONB_DEPENDENT_REC_2"/>
    <property type="match status" value="1"/>
</dbReference>
<feature type="signal peptide" evidence="9">
    <location>
        <begin position="1"/>
        <end position="23"/>
    </location>
</feature>
<dbReference type="PANTHER" id="PTHR30069:SF49">
    <property type="entry name" value="OUTER MEMBRANE PROTEIN C"/>
    <property type="match status" value="1"/>
</dbReference>
<dbReference type="Proteomes" id="UP000179797">
    <property type="component" value="Unassembled WGS sequence"/>
</dbReference>
<dbReference type="InterPro" id="IPR000531">
    <property type="entry name" value="Beta-barrel_TonB"/>
</dbReference>
<evidence type="ECO:0000256" key="9">
    <source>
        <dbReference type="SAM" id="SignalP"/>
    </source>
</evidence>
<feature type="chain" id="PRO_5010269557" description="TonB-dependent receptor-like beta-barrel domain-containing protein" evidence="9">
    <location>
        <begin position="24"/>
        <end position="660"/>
    </location>
</feature>
<evidence type="ECO:0000256" key="6">
    <source>
        <dbReference type="ARBA" id="ARBA00023136"/>
    </source>
</evidence>
<reference evidence="11 12" key="1">
    <citation type="journal article" date="2012" name="Int. J. Syst. Evol. Microbiol.">
        <title>Flammeovirga pacifica sp. nov., isolated from deep-sea sediment.</title>
        <authorList>
            <person name="Xu H."/>
            <person name="Fu Y."/>
            <person name="Yang N."/>
            <person name="Ding Z."/>
            <person name="Lai Q."/>
            <person name="Zeng R."/>
        </authorList>
    </citation>
    <scope>NUCLEOTIDE SEQUENCE [LARGE SCALE GENOMIC DNA]</scope>
    <source>
        <strain evidence="12">DSM 24597 / LMG 26175 / WPAGA1</strain>
    </source>
</reference>
<organism evidence="11 12">
    <name type="scientific">Flammeovirga pacifica</name>
    <dbReference type="NCBI Taxonomy" id="915059"/>
    <lineage>
        <taxon>Bacteria</taxon>
        <taxon>Pseudomonadati</taxon>
        <taxon>Bacteroidota</taxon>
        <taxon>Cytophagia</taxon>
        <taxon>Cytophagales</taxon>
        <taxon>Flammeovirgaceae</taxon>
        <taxon>Flammeovirga</taxon>
    </lineage>
</organism>
<dbReference type="EMBL" id="JRYR02000002">
    <property type="protein sequence ID" value="OHX64386.1"/>
    <property type="molecule type" value="Genomic_DNA"/>
</dbReference>
<evidence type="ECO:0000313" key="11">
    <source>
        <dbReference type="EMBL" id="OHX64386.1"/>
    </source>
</evidence>
<accession>A0A1S1YTQ3</accession>
<feature type="domain" description="TonB-dependent receptor-like beta-barrel" evidence="10">
    <location>
        <begin position="156"/>
        <end position="624"/>
    </location>
</feature>
<dbReference type="STRING" id="915059.NH26_22600"/>
<gene>
    <name evidence="11" type="ORF">NH26_22600</name>
</gene>